<feature type="domain" description="SH3b" evidence="2">
    <location>
        <begin position="35"/>
        <end position="79"/>
    </location>
</feature>
<reference evidence="3" key="1">
    <citation type="submission" date="2023-03" db="EMBL/GenBank/DDBJ databases">
        <title>Andean soil-derived lignocellulolytic bacterial consortium as a source of novel taxa and putative plastic-active enzymes.</title>
        <authorList>
            <person name="Diaz-Garcia L."/>
            <person name="Chuvochina M."/>
            <person name="Feuerriegel G."/>
            <person name="Bunk B."/>
            <person name="Sproer C."/>
            <person name="Streit W.R."/>
            <person name="Rodriguez L.M."/>
            <person name="Overmann J."/>
            <person name="Jimenez D.J."/>
        </authorList>
    </citation>
    <scope>NUCLEOTIDE SEQUENCE</scope>
    <source>
        <strain evidence="3">MAG 4196</strain>
    </source>
</reference>
<feature type="chain" id="PRO_5042468760" evidence="1">
    <location>
        <begin position="24"/>
        <end position="179"/>
    </location>
</feature>
<dbReference type="EMBL" id="CP119312">
    <property type="protein sequence ID" value="WEK05383.1"/>
    <property type="molecule type" value="Genomic_DNA"/>
</dbReference>
<dbReference type="Gene3D" id="2.60.20.10">
    <property type="entry name" value="Crystallins"/>
    <property type="match status" value="1"/>
</dbReference>
<gene>
    <name evidence="3" type="ORF">P0Y65_03760</name>
</gene>
<dbReference type="InterPro" id="IPR003646">
    <property type="entry name" value="SH3-like_bac-type"/>
</dbReference>
<accession>A0AAJ5VV02</accession>
<keyword evidence="1" id="KW-0732">Signal</keyword>
<proteinExistence type="predicted"/>
<evidence type="ECO:0000313" key="3">
    <source>
        <dbReference type="EMBL" id="WEK05383.1"/>
    </source>
</evidence>
<dbReference type="Pfam" id="PF03995">
    <property type="entry name" value="Inhibitor_I36"/>
    <property type="match status" value="1"/>
</dbReference>
<evidence type="ECO:0000256" key="1">
    <source>
        <dbReference type="SAM" id="SignalP"/>
    </source>
</evidence>
<evidence type="ECO:0000313" key="4">
    <source>
        <dbReference type="Proteomes" id="UP001217476"/>
    </source>
</evidence>
<dbReference type="Pfam" id="PF08239">
    <property type="entry name" value="SH3_3"/>
    <property type="match status" value="1"/>
</dbReference>
<evidence type="ECO:0000259" key="2">
    <source>
        <dbReference type="Pfam" id="PF08239"/>
    </source>
</evidence>
<dbReference type="AlphaFoldDB" id="A0AAJ5VV02"/>
<dbReference type="Proteomes" id="UP001217476">
    <property type="component" value="Chromosome"/>
</dbReference>
<sequence length="179" mass="19382">MHCIARLLTAVMLFAAASTTAFAASESGTHAWSTDTLTLRNGPSRAYAVTGSIAADSTIKVLRCQRNWCLVDGDTGRGWSVKGPIDFGDIPATYDRGGTACFYTGTNYTGAEYCFSTGHVTKDLALNGMDNAFASVRLEGTNVSVCRDRFFQSYCERISVSQPVLNQYLVHSLSSIRVH</sequence>
<feature type="signal peptide" evidence="1">
    <location>
        <begin position="1"/>
        <end position="23"/>
    </location>
</feature>
<name>A0AAJ5VV02_9HYPH</name>
<organism evidence="3 4">
    <name type="scientific">Candidatus Devosia phytovorans</name>
    <dbReference type="NCBI Taxonomy" id="3121372"/>
    <lineage>
        <taxon>Bacteria</taxon>
        <taxon>Pseudomonadati</taxon>
        <taxon>Pseudomonadota</taxon>
        <taxon>Alphaproteobacteria</taxon>
        <taxon>Hyphomicrobiales</taxon>
        <taxon>Devosiaceae</taxon>
        <taxon>Devosia</taxon>
    </lineage>
</organism>
<protein>
    <submittedName>
        <fullName evidence="3">SH3 domain-containing protein</fullName>
    </submittedName>
</protein>
<dbReference type="Gene3D" id="2.30.30.40">
    <property type="entry name" value="SH3 Domains"/>
    <property type="match status" value="1"/>
</dbReference>